<comment type="caution">
    <text evidence="1">The sequence shown here is derived from an EMBL/GenBank/DDBJ whole genome shotgun (WGS) entry which is preliminary data.</text>
</comment>
<organism evidence="1 2">
    <name type="scientific">Candidatus Mailhella merdigallinarum</name>
    <dbReference type="NCBI Taxonomy" id="2838658"/>
    <lineage>
        <taxon>Bacteria</taxon>
        <taxon>Pseudomonadati</taxon>
        <taxon>Thermodesulfobacteriota</taxon>
        <taxon>Desulfovibrionia</taxon>
        <taxon>Desulfovibrionales</taxon>
        <taxon>Desulfovibrionaceae</taxon>
        <taxon>Mailhella</taxon>
    </lineage>
</organism>
<accession>A0A9D2HEU8</accession>
<proteinExistence type="predicted"/>
<sequence>MRDITRTIITQYQHSPRLLSLIRSFHDRIDPAPATRDFYAKVFDPATAEGWGLDAWGVIVAIGRTQELKGTSATFGFAGSELHPFNQGTFYNAEATETYTLADNAYRLLIWCKAASNLTDGSLRDLNRILSMLFADQGRAMVLHSGTMMIRYVFEFRLQPFQRALLLRDDVPPKPAGVGYEVFEVPYPAFGFAGSGFHPFNQGTFVPGGPVNAYSFN</sequence>
<gene>
    <name evidence="1" type="ORF">H9962_06830</name>
</gene>
<dbReference type="Pfam" id="PF11041">
    <property type="entry name" value="Phage_Wedge1"/>
    <property type="match status" value="1"/>
</dbReference>
<dbReference type="AlphaFoldDB" id="A0A9D2HEU8"/>
<reference evidence="1" key="2">
    <citation type="submission" date="2021-04" db="EMBL/GenBank/DDBJ databases">
        <authorList>
            <person name="Gilroy R."/>
        </authorList>
    </citation>
    <scope>NUCLEOTIDE SEQUENCE</scope>
    <source>
        <strain evidence="1">CHK186-16707</strain>
    </source>
</reference>
<dbReference type="EMBL" id="DXAN01000023">
    <property type="protein sequence ID" value="HJA08886.1"/>
    <property type="molecule type" value="Genomic_DNA"/>
</dbReference>
<name>A0A9D2HEU8_9BACT</name>
<dbReference type="Proteomes" id="UP000824225">
    <property type="component" value="Unassembled WGS sequence"/>
</dbReference>
<protein>
    <submittedName>
        <fullName evidence="1">DUF2612 domain-containing protein</fullName>
    </submittedName>
</protein>
<evidence type="ECO:0000313" key="2">
    <source>
        <dbReference type="Proteomes" id="UP000824225"/>
    </source>
</evidence>
<dbReference type="InterPro" id="IPR021283">
    <property type="entry name" value="Phage_Wedge1"/>
</dbReference>
<reference evidence="1" key="1">
    <citation type="journal article" date="2021" name="PeerJ">
        <title>Extensive microbial diversity within the chicken gut microbiome revealed by metagenomics and culture.</title>
        <authorList>
            <person name="Gilroy R."/>
            <person name="Ravi A."/>
            <person name="Getino M."/>
            <person name="Pursley I."/>
            <person name="Horton D.L."/>
            <person name="Alikhan N.F."/>
            <person name="Baker D."/>
            <person name="Gharbi K."/>
            <person name="Hall N."/>
            <person name="Watson M."/>
            <person name="Adriaenssens E.M."/>
            <person name="Foster-Nyarko E."/>
            <person name="Jarju S."/>
            <person name="Secka A."/>
            <person name="Antonio M."/>
            <person name="Oren A."/>
            <person name="Chaudhuri R.R."/>
            <person name="La Ragione R."/>
            <person name="Hildebrand F."/>
            <person name="Pallen M.J."/>
        </authorList>
    </citation>
    <scope>NUCLEOTIDE SEQUENCE</scope>
    <source>
        <strain evidence="1">CHK186-16707</strain>
    </source>
</reference>
<evidence type="ECO:0000313" key="1">
    <source>
        <dbReference type="EMBL" id="HJA08886.1"/>
    </source>
</evidence>